<dbReference type="AlphaFoldDB" id="A0A015YJI9"/>
<dbReference type="EMBL" id="JGDM01000060">
    <property type="protein sequence ID" value="EXZ44513.1"/>
    <property type="molecule type" value="Genomic_DNA"/>
</dbReference>
<evidence type="ECO:0000313" key="2">
    <source>
        <dbReference type="Proteomes" id="UP000022272"/>
    </source>
</evidence>
<protein>
    <submittedName>
        <fullName evidence="1">Uncharacterized protein</fullName>
    </submittedName>
</protein>
<proteinExistence type="predicted"/>
<reference evidence="1 2" key="1">
    <citation type="submission" date="2014-02" db="EMBL/GenBank/DDBJ databases">
        <authorList>
            <person name="Sears C."/>
            <person name="Carroll K."/>
            <person name="Sack B.R."/>
            <person name="Qadri F."/>
            <person name="Myers L.L."/>
            <person name="Chung G.-T."/>
            <person name="Escheverria P."/>
            <person name="Fraser C.M."/>
            <person name="Sadzewicz L."/>
            <person name="Shefchek K.A."/>
            <person name="Tallon L."/>
            <person name="Das S.P."/>
            <person name="Daugherty S."/>
            <person name="Mongodin E.F."/>
        </authorList>
    </citation>
    <scope>NUCLEOTIDE SEQUENCE [LARGE SCALE GENOMIC DNA]</scope>
    <source>
        <strain evidence="1 2">2-F-2 #4</strain>
    </source>
</reference>
<evidence type="ECO:0000313" key="1">
    <source>
        <dbReference type="EMBL" id="EXZ44513.1"/>
    </source>
</evidence>
<comment type="caution">
    <text evidence="1">The sequence shown here is derived from an EMBL/GenBank/DDBJ whole genome shotgun (WGS) entry which is preliminary data.</text>
</comment>
<organism evidence="1 2">
    <name type="scientific">Bacteroides fragilis str. 2-F-2 #4</name>
    <dbReference type="NCBI Taxonomy" id="1339280"/>
    <lineage>
        <taxon>Bacteria</taxon>
        <taxon>Pseudomonadati</taxon>
        <taxon>Bacteroidota</taxon>
        <taxon>Bacteroidia</taxon>
        <taxon>Bacteroidales</taxon>
        <taxon>Bacteroidaceae</taxon>
        <taxon>Bacteroides</taxon>
    </lineage>
</organism>
<sequence length="37" mass="4592">MRILSFMYLTVNRWIIIAKRLEKNGFNFVFNSKTYYL</sequence>
<accession>A0A015YJI9</accession>
<name>A0A015YJI9_BACFG</name>
<gene>
    <name evidence="1" type="ORF">M076_2287</name>
</gene>
<dbReference type="Proteomes" id="UP000022272">
    <property type="component" value="Unassembled WGS sequence"/>
</dbReference>